<reference evidence="1" key="2">
    <citation type="submission" date="2018-03" db="EMBL/GenBank/DDBJ databases">
        <title>The Triticum urartu genome reveals the dynamic nature of wheat genome evolution.</title>
        <authorList>
            <person name="Ling H."/>
            <person name="Ma B."/>
            <person name="Shi X."/>
            <person name="Liu H."/>
            <person name="Dong L."/>
            <person name="Sun H."/>
            <person name="Cao Y."/>
            <person name="Gao Q."/>
            <person name="Zheng S."/>
            <person name="Li Y."/>
            <person name="Yu Y."/>
            <person name="Du H."/>
            <person name="Qi M."/>
            <person name="Li Y."/>
            <person name="Yu H."/>
            <person name="Cui Y."/>
            <person name="Wang N."/>
            <person name="Chen C."/>
            <person name="Wu H."/>
            <person name="Zhao Y."/>
            <person name="Zhang J."/>
            <person name="Li Y."/>
            <person name="Zhou W."/>
            <person name="Zhang B."/>
            <person name="Hu W."/>
            <person name="Eijk M."/>
            <person name="Tang J."/>
            <person name="Witsenboer H."/>
            <person name="Zhao S."/>
            <person name="Li Z."/>
            <person name="Zhang A."/>
            <person name="Wang D."/>
            <person name="Liang C."/>
        </authorList>
    </citation>
    <scope>NUCLEOTIDE SEQUENCE [LARGE SCALE GENOMIC DNA]</scope>
    <source>
        <strain evidence="1">cv. G1812</strain>
    </source>
</reference>
<proteinExistence type="predicted"/>
<evidence type="ECO:0000313" key="1">
    <source>
        <dbReference type="EnsemblPlants" id="TuG1812G0700000854.01.T01"/>
    </source>
</evidence>
<reference evidence="2" key="1">
    <citation type="journal article" date="2013" name="Nature">
        <title>Draft genome of the wheat A-genome progenitor Triticum urartu.</title>
        <authorList>
            <person name="Ling H.Q."/>
            <person name="Zhao S."/>
            <person name="Liu D."/>
            <person name="Wang J."/>
            <person name="Sun H."/>
            <person name="Zhang C."/>
            <person name="Fan H."/>
            <person name="Li D."/>
            <person name="Dong L."/>
            <person name="Tao Y."/>
            <person name="Gao C."/>
            <person name="Wu H."/>
            <person name="Li Y."/>
            <person name="Cui Y."/>
            <person name="Guo X."/>
            <person name="Zheng S."/>
            <person name="Wang B."/>
            <person name="Yu K."/>
            <person name="Liang Q."/>
            <person name="Yang W."/>
            <person name="Lou X."/>
            <person name="Chen J."/>
            <person name="Feng M."/>
            <person name="Jian J."/>
            <person name="Zhang X."/>
            <person name="Luo G."/>
            <person name="Jiang Y."/>
            <person name="Liu J."/>
            <person name="Wang Z."/>
            <person name="Sha Y."/>
            <person name="Zhang B."/>
            <person name="Wu H."/>
            <person name="Tang D."/>
            <person name="Shen Q."/>
            <person name="Xue P."/>
            <person name="Zou S."/>
            <person name="Wang X."/>
            <person name="Liu X."/>
            <person name="Wang F."/>
            <person name="Yang Y."/>
            <person name="An X."/>
            <person name="Dong Z."/>
            <person name="Zhang K."/>
            <person name="Zhang X."/>
            <person name="Luo M.C."/>
            <person name="Dvorak J."/>
            <person name="Tong Y."/>
            <person name="Wang J."/>
            <person name="Yang H."/>
            <person name="Li Z."/>
            <person name="Wang D."/>
            <person name="Zhang A."/>
            <person name="Wang J."/>
        </authorList>
    </citation>
    <scope>NUCLEOTIDE SEQUENCE</scope>
    <source>
        <strain evidence="2">cv. G1812</strain>
    </source>
</reference>
<organism evidence="1 2">
    <name type="scientific">Triticum urartu</name>
    <name type="common">Red wild einkorn</name>
    <name type="synonym">Crithodium urartu</name>
    <dbReference type="NCBI Taxonomy" id="4572"/>
    <lineage>
        <taxon>Eukaryota</taxon>
        <taxon>Viridiplantae</taxon>
        <taxon>Streptophyta</taxon>
        <taxon>Embryophyta</taxon>
        <taxon>Tracheophyta</taxon>
        <taxon>Spermatophyta</taxon>
        <taxon>Magnoliopsida</taxon>
        <taxon>Liliopsida</taxon>
        <taxon>Poales</taxon>
        <taxon>Poaceae</taxon>
        <taxon>BOP clade</taxon>
        <taxon>Pooideae</taxon>
        <taxon>Triticodae</taxon>
        <taxon>Triticeae</taxon>
        <taxon>Triticinae</taxon>
        <taxon>Triticum</taxon>
    </lineage>
</organism>
<reference evidence="1" key="3">
    <citation type="submission" date="2022-06" db="UniProtKB">
        <authorList>
            <consortium name="EnsemblPlants"/>
        </authorList>
    </citation>
    <scope>IDENTIFICATION</scope>
</reference>
<evidence type="ECO:0000313" key="2">
    <source>
        <dbReference type="Proteomes" id="UP000015106"/>
    </source>
</evidence>
<keyword evidence="2" id="KW-1185">Reference proteome</keyword>
<name>A0A8R7QUU6_TRIUA</name>
<sequence length="78" mass="8936">MDPSPQVKIQLLNVHKKIYVLKGPHSPSYSTKNKMYACTNEVQKLILMCVQIFCVISPNVQCWKSIPPADRTGERSFR</sequence>
<protein>
    <submittedName>
        <fullName evidence="1">Uncharacterized protein</fullName>
    </submittedName>
</protein>
<dbReference type="Gramene" id="TuG1812G0700000854.01.T01">
    <property type="protein sequence ID" value="TuG1812G0700000854.01.T01"/>
    <property type="gene ID" value="TuG1812G0700000854.01"/>
</dbReference>
<dbReference type="AlphaFoldDB" id="A0A8R7QUU6"/>
<dbReference type="Proteomes" id="UP000015106">
    <property type="component" value="Chromosome 7"/>
</dbReference>
<accession>A0A8R7QUU6</accession>
<dbReference type="EnsemblPlants" id="TuG1812G0700000854.01.T01">
    <property type="protein sequence ID" value="TuG1812G0700000854.01.T01"/>
    <property type="gene ID" value="TuG1812G0700000854.01"/>
</dbReference>